<proteinExistence type="predicted"/>
<dbReference type="AlphaFoldDB" id="A0A4Y2CT06"/>
<organism evidence="1 2">
    <name type="scientific">Araneus ventricosus</name>
    <name type="common">Orbweaver spider</name>
    <name type="synonym">Epeira ventricosa</name>
    <dbReference type="NCBI Taxonomy" id="182803"/>
    <lineage>
        <taxon>Eukaryota</taxon>
        <taxon>Metazoa</taxon>
        <taxon>Ecdysozoa</taxon>
        <taxon>Arthropoda</taxon>
        <taxon>Chelicerata</taxon>
        <taxon>Arachnida</taxon>
        <taxon>Araneae</taxon>
        <taxon>Araneomorphae</taxon>
        <taxon>Entelegynae</taxon>
        <taxon>Araneoidea</taxon>
        <taxon>Araneidae</taxon>
        <taxon>Araneus</taxon>
    </lineage>
</organism>
<keyword evidence="2" id="KW-1185">Reference proteome</keyword>
<evidence type="ECO:0000313" key="2">
    <source>
        <dbReference type="Proteomes" id="UP000499080"/>
    </source>
</evidence>
<sequence>MMELTIENIGYWVLFSYTHTAWNIIWLKSRSWYTLLKWRQVVKVNASITIIGFGDLAPMKCNGQRLALAIWWRFKGVYQLLDFNPFFALANFLGGQLRQLGSASSLAMADARYIFGELSQNTPIWSKKHGEHTKAQMLCVGSASIYG</sequence>
<evidence type="ECO:0000313" key="1">
    <source>
        <dbReference type="EMBL" id="GBM06818.1"/>
    </source>
</evidence>
<comment type="caution">
    <text evidence="1">The sequence shown here is derived from an EMBL/GenBank/DDBJ whole genome shotgun (WGS) entry which is preliminary data.</text>
</comment>
<protein>
    <submittedName>
        <fullName evidence="1">Uncharacterized protein</fullName>
    </submittedName>
</protein>
<reference evidence="1 2" key="1">
    <citation type="journal article" date="2019" name="Sci. Rep.">
        <title>Orb-weaving spider Araneus ventricosus genome elucidates the spidroin gene catalogue.</title>
        <authorList>
            <person name="Kono N."/>
            <person name="Nakamura H."/>
            <person name="Ohtoshi R."/>
            <person name="Moran D.A.P."/>
            <person name="Shinohara A."/>
            <person name="Yoshida Y."/>
            <person name="Fujiwara M."/>
            <person name="Mori M."/>
            <person name="Tomita M."/>
            <person name="Arakawa K."/>
        </authorList>
    </citation>
    <scope>NUCLEOTIDE SEQUENCE [LARGE SCALE GENOMIC DNA]</scope>
</reference>
<dbReference type="EMBL" id="BGPR01000234">
    <property type="protein sequence ID" value="GBM06818.1"/>
    <property type="molecule type" value="Genomic_DNA"/>
</dbReference>
<dbReference type="Proteomes" id="UP000499080">
    <property type="component" value="Unassembled WGS sequence"/>
</dbReference>
<gene>
    <name evidence="1" type="ORF">AVEN_173580_1</name>
</gene>
<accession>A0A4Y2CT06</accession>
<name>A0A4Y2CT06_ARAVE</name>